<dbReference type="InterPro" id="IPR009081">
    <property type="entry name" value="PP-bd_ACP"/>
</dbReference>
<dbReference type="Gene3D" id="3.40.50.1820">
    <property type="entry name" value="alpha/beta hydrolase"/>
    <property type="match status" value="1"/>
</dbReference>
<sequence length="723" mass="76992">MGVEPVRLAPAAADLPFREILAAFVAVMHRRTGSDHVPVRWATGSITVAFTPLTTLGDLAEGLPEADGAVVDGVELVTGPALRSATMSRPDVELTAGLVGQAALAPAEQPVATIPFTGPPGVPDENDSSLSHGCLHHMVGEWATRTPEAVAVTSEADGSLTFQELTEQAEGLAQRLRERGVREEEVVGVLAERSPRLVAGLLSVLNAGAAYLALDPESPPERLAALIRQAGVRVVLSDRALISRLAESGADVVPLEPSARAPGAEFVGAPGNLAYVSYTSGSTGVPKAVAVPHSAVTRLVRRPDWADFQRNDVFLQAAPIAFDASTLELWAPLCNGGRLVLFPPGRPDLSRLGATIRDEGVTVLWLTSGLFHRFVVAHLPDLAGVRHLLVGGDVVDPSAAARLLEAYPDIEFTNGYGPTENTTFTTCARIRSVDPDAPLPIGVPIRGSRVLVLDPDLQTVPPGIAGELYAGGSGLARGYLGDPARTANRFVPDPTGRHPGSRLYRTGDMVRARPDGQLDYLGRLDHQVKVNGYRVEPGEVENVLNQNPAVAGCVVVAFPARNGKELVGYLVAEDEGQGDLAGRVRIWLRERLPEHLVPSKLVVIDQVPLTTAGKVDRAALRPPDDSLSRPSPNPYVPPVGFVQRYLCELWAELFEIEQVGVEDDFFELGGHSLTAAEFLDRLQSDRGIQVSARTFYLRPTVLELAELIDSFDASPAGKNGGTP</sequence>
<accession>A0A9W6UKN3</accession>
<dbReference type="GO" id="GO:0031177">
    <property type="term" value="F:phosphopantetheine binding"/>
    <property type="evidence" value="ECO:0007669"/>
    <property type="project" value="TreeGrafter"/>
</dbReference>
<gene>
    <name evidence="4" type="ORF">Nans01_45150</name>
</gene>
<dbReference type="PANTHER" id="PTHR45527:SF1">
    <property type="entry name" value="FATTY ACID SYNTHASE"/>
    <property type="match status" value="1"/>
</dbReference>
<dbReference type="InterPro" id="IPR029058">
    <property type="entry name" value="AB_hydrolase_fold"/>
</dbReference>
<dbReference type="GO" id="GO:0043041">
    <property type="term" value="P:amino acid activation for nonribosomal peptide biosynthetic process"/>
    <property type="evidence" value="ECO:0007669"/>
    <property type="project" value="TreeGrafter"/>
</dbReference>
<dbReference type="CDD" id="cd12117">
    <property type="entry name" value="A_NRPS_Srf_like"/>
    <property type="match status" value="1"/>
</dbReference>
<keyword evidence="1" id="KW-0596">Phosphopantetheine</keyword>
<dbReference type="InterPro" id="IPR025110">
    <property type="entry name" value="AMP-bd_C"/>
</dbReference>
<dbReference type="GO" id="GO:0005737">
    <property type="term" value="C:cytoplasm"/>
    <property type="evidence" value="ECO:0007669"/>
    <property type="project" value="TreeGrafter"/>
</dbReference>
<dbReference type="SUPFAM" id="SSF56801">
    <property type="entry name" value="Acetyl-CoA synthetase-like"/>
    <property type="match status" value="1"/>
</dbReference>
<dbReference type="Gene3D" id="3.30.300.30">
    <property type="match status" value="1"/>
</dbReference>
<proteinExistence type="predicted"/>
<name>A0A9W6UKN3_9ACTN</name>
<evidence type="ECO:0000259" key="3">
    <source>
        <dbReference type="PROSITE" id="PS50075"/>
    </source>
</evidence>
<dbReference type="AlphaFoldDB" id="A0A9W6UKN3"/>
<dbReference type="Gene3D" id="3.40.50.980">
    <property type="match status" value="2"/>
</dbReference>
<dbReference type="Pfam" id="PF00501">
    <property type="entry name" value="AMP-binding"/>
    <property type="match status" value="1"/>
</dbReference>
<dbReference type="Proteomes" id="UP001165092">
    <property type="component" value="Unassembled WGS sequence"/>
</dbReference>
<evidence type="ECO:0000256" key="2">
    <source>
        <dbReference type="ARBA" id="ARBA00022553"/>
    </source>
</evidence>
<dbReference type="EMBL" id="BSQG01000012">
    <property type="protein sequence ID" value="GLU50164.1"/>
    <property type="molecule type" value="Genomic_DNA"/>
</dbReference>
<dbReference type="GO" id="GO:0044550">
    <property type="term" value="P:secondary metabolite biosynthetic process"/>
    <property type="evidence" value="ECO:0007669"/>
    <property type="project" value="TreeGrafter"/>
</dbReference>
<dbReference type="PANTHER" id="PTHR45527">
    <property type="entry name" value="NONRIBOSOMAL PEPTIDE SYNTHETASE"/>
    <property type="match status" value="1"/>
</dbReference>
<reference evidence="4" key="1">
    <citation type="submission" date="2023-02" db="EMBL/GenBank/DDBJ databases">
        <title>Nocardiopsis ansamitocini NBRC 112285.</title>
        <authorList>
            <person name="Ichikawa N."/>
            <person name="Sato H."/>
            <person name="Tonouchi N."/>
        </authorList>
    </citation>
    <scope>NUCLEOTIDE SEQUENCE</scope>
    <source>
        <strain evidence="4">NBRC 112285</strain>
    </source>
</reference>
<dbReference type="InterPro" id="IPR045851">
    <property type="entry name" value="AMP-bd_C_sf"/>
</dbReference>
<comment type="caution">
    <text evidence="4">The sequence shown here is derived from an EMBL/GenBank/DDBJ whole genome shotgun (WGS) entry which is preliminary data.</text>
</comment>
<dbReference type="Gene3D" id="2.30.38.10">
    <property type="entry name" value="Luciferase, Domain 3"/>
    <property type="match status" value="1"/>
</dbReference>
<organism evidence="4 5">
    <name type="scientific">Nocardiopsis ansamitocini</name>
    <dbReference type="NCBI Taxonomy" id="1670832"/>
    <lineage>
        <taxon>Bacteria</taxon>
        <taxon>Bacillati</taxon>
        <taxon>Actinomycetota</taxon>
        <taxon>Actinomycetes</taxon>
        <taxon>Streptosporangiales</taxon>
        <taxon>Nocardiopsidaceae</taxon>
        <taxon>Nocardiopsis</taxon>
    </lineage>
</organism>
<evidence type="ECO:0000313" key="4">
    <source>
        <dbReference type="EMBL" id="GLU50164.1"/>
    </source>
</evidence>
<evidence type="ECO:0000313" key="5">
    <source>
        <dbReference type="Proteomes" id="UP001165092"/>
    </source>
</evidence>
<dbReference type="InterPro" id="IPR036736">
    <property type="entry name" value="ACP-like_sf"/>
</dbReference>
<evidence type="ECO:0000256" key="1">
    <source>
        <dbReference type="ARBA" id="ARBA00022450"/>
    </source>
</evidence>
<dbReference type="NCBIfam" id="TIGR01733">
    <property type="entry name" value="AA-adenyl-dom"/>
    <property type="match status" value="1"/>
</dbReference>
<keyword evidence="5" id="KW-1185">Reference proteome</keyword>
<feature type="domain" description="Carrier" evidence="3">
    <location>
        <begin position="637"/>
        <end position="712"/>
    </location>
</feature>
<dbReference type="InterPro" id="IPR010071">
    <property type="entry name" value="AA_adenyl_dom"/>
</dbReference>
<protein>
    <submittedName>
        <fullName evidence="4">Amino acid adenylation protein</fullName>
    </submittedName>
</protein>
<dbReference type="SUPFAM" id="SSF47336">
    <property type="entry name" value="ACP-like"/>
    <property type="match status" value="1"/>
</dbReference>
<dbReference type="FunFam" id="2.30.38.10:FF:000001">
    <property type="entry name" value="Non-ribosomal peptide synthetase PvdI"/>
    <property type="match status" value="1"/>
</dbReference>
<keyword evidence="2" id="KW-0597">Phosphoprotein</keyword>
<dbReference type="InterPro" id="IPR000873">
    <property type="entry name" value="AMP-dep_synth/lig_dom"/>
</dbReference>
<dbReference type="PROSITE" id="PS50075">
    <property type="entry name" value="CARRIER"/>
    <property type="match status" value="1"/>
</dbReference>
<dbReference type="Pfam" id="PF00550">
    <property type="entry name" value="PP-binding"/>
    <property type="match status" value="1"/>
</dbReference>
<dbReference type="PROSITE" id="PS00455">
    <property type="entry name" value="AMP_BINDING"/>
    <property type="match status" value="1"/>
</dbReference>
<dbReference type="Pfam" id="PF13193">
    <property type="entry name" value="AMP-binding_C"/>
    <property type="match status" value="1"/>
</dbReference>
<dbReference type="InterPro" id="IPR020845">
    <property type="entry name" value="AMP-binding_CS"/>
</dbReference>